<dbReference type="PANTHER" id="PTHR12393">
    <property type="entry name" value="SPHINGOMYELIN PHOSPHODIESTERASE RELATED"/>
    <property type="match status" value="1"/>
</dbReference>
<dbReference type="GO" id="GO:0071944">
    <property type="term" value="C:cell periphery"/>
    <property type="evidence" value="ECO:0007669"/>
    <property type="project" value="TreeGrafter"/>
</dbReference>
<keyword evidence="3" id="KW-1185">Reference proteome</keyword>
<evidence type="ECO:0000313" key="3">
    <source>
        <dbReference type="Proteomes" id="UP000650467"/>
    </source>
</evidence>
<feature type="compositionally biased region" description="Low complexity" evidence="1">
    <location>
        <begin position="537"/>
        <end position="548"/>
    </location>
</feature>
<proteinExistence type="predicted"/>
<dbReference type="GO" id="GO:0004620">
    <property type="term" value="F:phospholipase activity"/>
    <property type="evidence" value="ECO:0007669"/>
    <property type="project" value="TreeGrafter"/>
</dbReference>
<dbReference type="SUPFAM" id="SSF140860">
    <property type="entry name" value="Pseudo ankyrin repeat-like"/>
    <property type="match status" value="1"/>
</dbReference>
<gene>
    <name evidence="2" type="ORF">HXX76_002954</name>
</gene>
<reference evidence="2" key="1">
    <citation type="journal article" date="2020" name="bioRxiv">
        <title>Comparative genomics of Chlamydomonas.</title>
        <authorList>
            <person name="Craig R.J."/>
            <person name="Hasan A.R."/>
            <person name="Ness R.W."/>
            <person name="Keightley P.D."/>
        </authorList>
    </citation>
    <scope>NUCLEOTIDE SEQUENCE</scope>
    <source>
        <strain evidence="2">SAG 7.73</strain>
    </source>
</reference>
<dbReference type="AlphaFoldDB" id="A0A835TPJ2"/>
<feature type="compositionally biased region" description="Low complexity" evidence="1">
    <location>
        <begin position="93"/>
        <end position="111"/>
    </location>
</feature>
<sequence>MWLLERREVALEGRCYSHVTGGCSSSSTGGNSAASGDDGGCGLRGGSGRGVDVARLLAAAAGGCELPVLMDLYGQWALGHPPGPPGPLPLPLQQPQQQQQQQQQGLQQGPQGLQGGGVHGAGMDDGAAALAAGPPEGGGAAAGGARPPGARRPRAQLSAWDRVAILAAAAGSCTPCWQLKVGLLAARGCPAAEDVCRAAVLCMRPRPYCYSRHGSLGSSSGSGSDGGGRQGAVQAQRAQAGPAGAEGVLADGDRRRAEAWRAEALRRVVWLRRRGYPVGLTTAKAAAEIGAVELLELLRKEGVGMGWAVAERAAAAGQVAVLEWLHARRCSLGPPETILAAAARRGHTAVLSFLLERAGLLQGCMSVGAGAGGAGASSVGAGADSGAGSWAVGAGAAAGADGGVSARTGEAAFAELAATADAAAHPGAKGAAEAGPGDGPQQLQQLQLQLLLPSSVLVAAAASGSVALLQWVAAYQRRHLPPQPAPTEPGACADAAWKEWVQEWEPAAAALSQTASAAVAQMALGPAAGDWAGGGAANAAAAAAEPPQQQRPPPSSPAAQPQPEPALGSHGWPATALVAAAGSGCEDAVAWVREDGCPADLHGRAYLRAAAACDLAMLRCLHRHRLPACAEAFAEAVAAAWKAEVAALRAGGGSGGGNGDCRRDMGGSGGGGEAGVLVLSWWVEAGLPVDWRVAVEAVAGVSMGTGGDDGDGVRDGVRAWVLQRAAEAAANTVAA</sequence>
<name>A0A835TPJ2_CHLIN</name>
<feature type="region of interest" description="Disordered" evidence="1">
    <location>
        <begin position="219"/>
        <end position="248"/>
    </location>
</feature>
<evidence type="ECO:0000313" key="2">
    <source>
        <dbReference type="EMBL" id="KAG2442875.1"/>
    </source>
</evidence>
<dbReference type="EMBL" id="JAEHOC010000004">
    <property type="protein sequence ID" value="KAG2442875.1"/>
    <property type="molecule type" value="Genomic_DNA"/>
</dbReference>
<dbReference type="GO" id="GO:0030149">
    <property type="term" value="P:sphingolipid catabolic process"/>
    <property type="evidence" value="ECO:0007669"/>
    <property type="project" value="TreeGrafter"/>
</dbReference>
<feature type="region of interest" description="Disordered" evidence="1">
    <location>
        <begin position="536"/>
        <end position="570"/>
    </location>
</feature>
<feature type="compositionally biased region" description="Pro residues" evidence="1">
    <location>
        <begin position="81"/>
        <end position="92"/>
    </location>
</feature>
<dbReference type="Proteomes" id="UP000650467">
    <property type="component" value="Unassembled WGS sequence"/>
</dbReference>
<dbReference type="GO" id="GO:0046513">
    <property type="term" value="P:ceramide biosynthetic process"/>
    <property type="evidence" value="ECO:0007669"/>
    <property type="project" value="TreeGrafter"/>
</dbReference>
<dbReference type="PANTHER" id="PTHR12393:SF6">
    <property type="entry name" value="SPHINGOMYELIN PHOSPHODIESTERASE 2"/>
    <property type="match status" value="1"/>
</dbReference>
<feature type="compositionally biased region" description="Pro residues" evidence="1">
    <location>
        <begin position="549"/>
        <end position="564"/>
    </location>
</feature>
<protein>
    <submittedName>
        <fullName evidence="2">Uncharacterized protein</fullName>
    </submittedName>
</protein>
<evidence type="ECO:0000256" key="1">
    <source>
        <dbReference type="SAM" id="MobiDB-lite"/>
    </source>
</evidence>
<dbReference type="GO" id="GO:0016020">
    <property type="term" value="C:membrane"/>
    <property type="evidence" value="ECO:0007669"/>
    <property type="project" value="TreeGrafter"/>
</dbReference>
<comment type="caution">
    <text evidence="2">The sequence shown here is derived from an EMBL/GenBank/DDBJ whole genome shotgun (WGS) entry which is preliminary data.</text>
</comment>
<feature type="region of interest" description="Disordered" evidence="1">
    <location>
        <begin position="80"/>
        <end position="154"/>
    </location>
</feature>
<feature type="compositionally biased region" description="Low complexity" evidence="1">
    <location>
        <begin position="231"/>
        <end position="245"/>
    </location>
</feature>
<dbReference type="GO" id="GO:0005783">
    <property type="term" value="C:endoplasmic reticulum"/>
    <property type="evidence" value="ECO:0007669"/>
    <property type="project" value="TreeGrafter"/>
</dbReference>
<organism evidence="2 3">
    <name type="scientific">Chlamydomonas incerta</name>
    <dbReference type="NCBI Taxonomy" id="51695"/>
    <lineage>
        <taxon>Eukaryota</taxon>
        <taxon>Viridiplantae</taxon>
        <taxon>Chlorophyta</taxon>
        <taxon>core chlorophytes</taxon>
        <taxon>Chlorophyceae</taxon>
        <taxon>CS clade</taxon>
        <taxon>Chlamydomonadales</taxon>
        <taxon>Chlamydomonadaceae</taxon>
        <taxon>Chlamydomonas</taxon>
    </lineage>
</organism>
<feature type="compositionally biased region" description="Low complexity" evidence="1">
    <location>
        <begin position="124"/>
        <end position="134"/>
    </location>
</feature>
<accession>A0A835TPJ2</accession>